<evidence type="ECO:0000256" key="1">
    <source>
        <dbReference type="SAM" id="Phobius"/>
    </source>
</evidence>
<keyword evidence="1" id="KW-0812">Transmembrane</keyword>
<protein>
    <recommendedName>
        <fullName evidence="4">Major facilitator superfamily (MFS) profile domain-containing protein</fullName>
    </recommendedName>
</protein>
<proteinExistence type="predicted"/>
<accession>A0ABY0FKH8</accession>
<feature type="transmembrane region" description="Helical" evidence="1">
    <location>
        <begin position="31"/>
        <end position="53"/>
    </location>
</feature>
<organism evidence="2 3">
    <name type="scientific">Candidatus Nanosyncoccus nanoralicus</name>
    <dbReference type="NCBI Taxonomy" id="2171996"/>
    <lineage>
        <taxon>Bacteria</taxon>
        <taxon>Candidatus Saccharimonadota</taxon>
        <taxon>Candidatus Nanosyncoccalia</taxon>
        <taxon>Candidatus Nanosyncoccales</taxon>
        <taxon>Candidatus Nanosyncoccaceae</taxon>
        <taxon>Candidatus Nanosyncoccus</taxon>
    </lineage>
</organism>
<reference evidence="2 3" key="2">
    <citation type="journal article" date="2020" name="Cell Rep.">
        <title>Acquisition and Adaptation of Ultra-small Parasitic Reduced Genome Bacteria to Mammalian Hosts.</title>
        <authorList>
            <person name="McLean J.S."/>
            <person name="Bor B."/>
            <person name="Kerns K.A."/>
            <person name="Liu Q."/>
            <person name="To T.T."/>
            <person name="Solden L."/>
            <person name="Hendrickson E.L."/>
            <person name="Wrighton K."/>
            <person name="Shi W."/>
            <person name="He X."/>
        </authorList>
    </citation>
    <scope>NUCLEOTIDE SEQUENCE [LARGE SCALE GENOMIC DNA]</scope>
    <source>
        <strain evidence="2 3">TM7_KMM_G3_1_HOT_351</strain>
    </source>
</reference>
<feature type="transmembrane region" description="Helical" evidence="1">
    <location>
        <begin position="73"/>
        <end position="91"/>
    </location>
</feature>
<comment type="caution">
    <text evidence="2">The sequence shown here is derived from an EMBL/GenBank/DDBJ whole genome shotgun (WGS) entry which is preliminary data.</text>
</comment>
<name>A0ABY0FKH8_9BACT</name>
<keyword evidence="1" id="KW-0472">Membrane</keyword>
<feature type="transmembrane region" description="Helical" evidence="1">
    <location>
        <begin position="97"/>
        <end position="116"/>
    </location>
</feature>
<keyword evidence="1" id="KW-1133">Transmembrane helix</keyword>
<feature type="transmembrane region" description="Helical" evidence="1">
    <location>
        <begin position="7"/>
        <end position="25"/>
    </location>
</feature>
<sequence>MVMINRLILILSLVVLSIILAILFLTSPANIGPLGILFFFVLVYFLSFGIVTFFMKFFVKIFFARNVMIKKDYINAGIIAILPITVLVLIASGVRNLIILVLGPILLVAVNVFLFTKISEN</sequence>
<dbReference type="EMBL" id="PRLL01000002">
    <property type="protein sequence ID" value="RYC73884.1"/>
    <property type="molecule type" value="Genomic_DNA"/>
</dbReference>
<evidence type="ECO:0008006" key="4">
    <source>
        <dbReference type="Google" id="ProtNLM"/>
    </source>
</evidence>
<gene>
    <name evidence="2" type="ORF">G3KMM_00108</name>
</gene>
<dbReference type="Proteomes" id="UP001191004">
    <property type="component" value="Unassembled WGS sequence"/>
</dbReference>
<reference evidence="2 3" key="1">
    <citation type="journal article" date="2018" name="bioRxiv">
        <title>Evidence of independent acquisition and adaption of ultra-small bacteria to human hosts across the highly diverse yet reduced genomes of the phylum Saccharibacteria.</title>
        <authorList>
            <person name="McLean J.S."/>
            <person name="Bor B."/>
            <person name="To T.T."/>
            <person name="Liu Q."/>
            <person name="Kearns K.A."/>
            <person name="Solden L.M."/>
            <person name="Wrighton K.C."/>
            <person name="He X."/>
            <person name="Shi W."/>
        </authorList>
    </citation>
    <scope>NUCLEOTIDE SEQUENCE [LARGE SCALE GENOMIC DNA]</scope>
    <source>
        <strain evidence="2 3">TM7_KMM_G3_1_HOT_351</strain>
    </source>
</reference>
<evidence type="ECO:0000313" key="2">
    <source>
        <dbReference type="EMBL" id="RYC73884.1"/>
    </source>
</evidence>
<keyword evidence="3" id="KW-1185">Reference proteome</keyword>
<evidence type="ECO:0000313" key="3">
    <source>
        <dbReference type="Proteomes" id="UP001191004"/>
    </source>
</evidence>